<feature type="compositionally biased region" description="Low complexity" evidence="4">
    <location>
        <begin position="93"/>
        <end position="109"/>
    </location>
</feature>
<protein>
    <submittedName>
        <fullName evidence="9">Aste57867_20902 protein</fullName>
    </submittedName>
</protein>
<dbReference type="EMBL" id="CAADRA010006957">
    <property type="protein sequence ID" value="VFT97579.1"/>
    <property type="molecule type" value="Genomic_DNA"/>
</dbReference>
<keyword evidence="3" id="KW-0539">Nucleus</keyword>
<organism evidence="9 10">
    <name type="scientific">Aphanomyces stellatus</name>
    <dbReference type="NCBI Taxonomy" id="120398"/>
    <lineage>
        <taxon>Eukaryota</taxon>
        <taxon>Sar</taxon>
        <taxon>Stramenopiles</taxon>
        <taxon>Oomycota</taxon>
        <taxon>Saprolegniomycetes</taxon>
        <taxon>Saprolegniales</taxon>
        <taxon>Verrucalvaceae</taxon>
        <taxon>Aphanomyces</taxon>
    </lineage>
</organism>
<evidence type="ECO:0000256" key="4">
    <source>
        <dbReference type="SAM" id="MobiDB-lite"/>
    </source>
</evidence>
<dbReference type="SUPFAM" id="SSF46689">
    <property type="entry name" value="Homeodomain-like"/>
    <property type="match status" value="1"/>
</dbReference>
<dbReference type="Proteomes" id="UP000332933">
    <property type="component" value="Unassembled WGS sequence"/>
</dbReference>
<reference evidence="9 10" key="1">
    <citation type="submission" date="2019-03" db="EMBL/GenBank/DDBJ databases">
        <authorList>
            <person name="Gaulin E."/>
            <person name="Dumas B."/>
        </authorList>
    </citation>
    <scope>NUCLEOTIDE SEQUENCE [LARGE SCALE GENOMIC DNA]</scope>
    <source>
        <strain evidence="9">CBS 568.67</strain>
    </source>
</reference>
<dbReference type="InterPro" id="IPR009057">
    <property type="entry name" value="Homeodomain-like_sf"/>
</dbReference>
<dbReference type="InterPro" id="IPR001005">
    <property type="entry name" value="SANT/Myb"/>
</dbReference>
<name>A0A485LI61_9STRA</name>
<gene>
    <name evidence="9" type="primary">Aste57867_20902</name>
    <name evidence="8" type="ORF">As57867_020834</name>
    <name evidence="9" type="ORF">ASTE57867_20902</name>
</gene>
<evidence type="ECO:0000256" key="1">
    <source>
        <dbReference type="ARBA" id="ARBA00023015"/>
    </source>
</evidence>
<dbReference type="InterPro" id="IPR006447">
    <property type="entry name" value="Myb_dom_plants"/>
</dbReference>
<evidence type="ECO:0000313" key="10">
    <source>
        <dbReference type="Proteomes" id="UP000332933"/>
    </source>
</evidence>
<feature type="domain" description="SANT" evidence="6">
    <location>
        <begin position="107"/>
        <end position="161"/>
    </location>
</feature>
<sequence length="342" mass="37662">MSEETLSFCAALDAFQVELGADMRDAFLSPSKHYVPPPPMPPLDAITSPIKPSPPDAPITEDMDDGTSDNNQQRRASAASSGGSSDDGGGDDGCATASSTTNNNEATQTGRWTKKEHELFLEGLRLYGKSWKHISNLVVTRTLVQIRTHAQKYLQKQSKSKAAHFTLSHHPTAAYLMNRLELDHPYRKDAAAAFHLALATTALQSRNDIDQLLHDDDDDDGGSDTDDCMDEMLDECVVDDATVLDERLKRPLASASHVKIVSQLKPLAPSHLSSSFLKRRRLEMPPTQPTMPYLDPLLHYADFGATHAALTHQQHAAALQTHHIAPHVPHVPHHFVLQTDHF</sequence>
<accession>A0A485LI61</accession>
<evidence type="ECO:0000313" key="9">
    <source>
        <dbReference type="EMBL" id="VFT97579.1"/>
    </source>
</evidence>
<feature type="domain" description="Myb-like" evidence="5">
    <location>
        <begin position="104"/>
        <end position="154"/>
    </location>
</feature>
<evidence type="ECO:0000259" key="6">
    <source>
        <dbReference type="PROSITE" id="PS51293"/>
    </source>
</evidence>
<dbReference type="Gene3D" id="1.10.10.60">
    <property type="entry name" value="Homeodomain-like"/>
    <property type="match status" value="1"/>
</dbReference>
<dbReference type="AlphaFoldDB" id="A0A485LI61"/>
<evidence type="ECO:0000313" key="8">
    <source>
        <dbReference type="EMBL" id="KAF0687379.1"/>
    </source>
</evidence>
<dbReference type="Pfam" id="PF00249">
    <property type="entry name" value="Myb_DNA-binding"/>
    <property type="match status" value="1"/>
</dbReference>
<keyword evidence="2" id="KW-0804">Transcription</keyword>
<dbReference type="PROSITE" id="PS51293">
    <property type="entry name" value="SANT"/>
    <property type="match status" value="1"/>
</dbReference>
<keyword evidence="10" id="KW-1185">Reference proteome</keyword>
<evidence type="ECO:0000256" key="3">
    <source>
        <dbReference type="ARBA" id="ARBA00023242"/>
    </source>
</evidence>
<feature type="region of interest" description="Disordered" evidence="4">
    <location>
        <begin position="28"/>
        <end position="110"/>
    </location>
</feature>
<feature type="domain" description="HTH myb-type" evidence="7">
    <location>
        <begin position="104"/>
        <end position="158"/>
    </location>
</feature>
<dbReference type="OrthoDB" id="118550at2759"/>
<dbReference type="PROSITE" id="PS50090">
    <property type="entry name" value="MYB_LIKE"/>
    <property type="match status" value="1"/>
</dbReference>
<dbReference type="PROSITE" id="PS51294">
    <property type="entry name" value="HTH_MYB"/>
    <property type="match status" value="1"/>
</dbReference>
<dbReference type="NCBIfam" id="TIGR01557">
    <property type="entry name" value="myb_SHAQKYF"/>
    <property type="match status" value="1"/>
</dbReference>
<evidence type="ECO:0000259" key="7">
    <source>
        <dbReference type="PROSITE" id="PS51294"/>
    </source>
</evidence>
<dbReference type="PANTHER" id="PTHR44042:SF67">
    <property type="entry name" value="MYB-LIKE PROTEIN I"/>
    <property type="match status" value="1"/>
</dbReference>
<dbReference type="SMART" id="SM00717">
    <property type="entry name" value="SANT"/>
    <property type="match status" value="1"/>
</dbReference>
<dbReference type="InterPro" id="IPR017884">
    <property type="entry name" value="SANT_dom"/>
</dbReference>
<dbReference type="CDD" id="cd00167">
    <property type="entry name" value="SANT"/>
    <property type="match status" value="1"/>
</dbReference>
<dbReference type="EMBL" id="VJMH01006931">
    <property type="protein sequence ID" value="KAF0687379.1"/>
    <property type="molecule type" value="Genomic_DNA"/>
</dbReference>
<dbReference type="GO" id="GO:0003677">
    <property type="term" value="F:DNA binding"/>
    <property type="evidence" value="ECO:0007669"/>
    <property type="project" value="InterPro"/>
</dbReference>
<evidence type="ECO:0000256" key="2">
    <source>
        <dbReference type="ARBA" id="ARBA00023163"/>
    </source>
</evidence>
<reference evidence="8" key="2">
    <citation type="submission" date="2019-06" db="EMBL/GenBank/DDBJ databases">
        <title>Genomics analysis of Aphanomyces spp. identifies a new class of oomycete effector associated with host adaptation.</title>
        <authorList>
            <person name="Gaulin E."/>
        </authorList>
    </citation>
    <scope>NUCLEOTIDE SEQUENCE</scope>
    <source>
        <strain evidence="8">CBS 578.67</strain>
    </source>
</reference>
<proteinExistence type="predicted"/>
<dbReference type="PANTHER" id="PTHR44042">
    <property type="entry name" value="DUPLICATED HOMEODOMAIN-LIKE SUPERFAMILY PROTEIN-RELATED"/>
    <property type="match status" value="1"/>
</dbReference>
<dbReference type="InterPro" id="IPR017930">
    <property type="entry name" value="Myb_dom"/>
</dbReference>
<keyword evidence="1" id="KW-0805">Transcription regulation</keyword>
<evidence type="ECO:0000259" key="5">
    <source>
        <dbReference type="PROSITE" id="PS50090"/>
    </source>
</evidence>